<evidence type="ECO:0000259" key="3">
    <source>
        <dbReference type="Pfam" id="PF12234"/>
    </source>
</evidence>
<dbReference type="PROSITE" id="PS50294">
    <property type="entry name" value="WD_REPEATS_REGION"/>
    <property type="match status" value="1"/>
</dbReference>
<feature type="region of interest" description="Disordered" evidence="2">
    <location>
        <begin position="1669"/>
        <end position="1689"/>
    </location>
</feature>
<dbReference type="STRING" id="74557.A0A1W0A3T2"/>
<dbReference type="InterPro" id="IPR052208">
    <property type="entry name" value="DmX-like/RAVE_component"/>
</dbReference>
<dbReference type="PANTHER" id="PTHR13950:SF9">
    <property type="entry name" value="RABCONNECTIN-3A"/>
    <property type="match status" value="1"/>
</dbReference>
<dbReference type="Gene3D" id="2.130.10.10">
    <property type="entry name" value="YVTN repeat-like/Quinoprotein amine dehydrogenase"/>
    <property type="match status" value="3"/>
</dbReference>
<evidence type="ECO:0000256" key="1">
    <source>
        <dbReference type="PROSITE-ProRule" id="PRU00221"/>
    </source>
</evidence>
<evidence type="ECO:0000313" key="4">
    <source>
        <dbReference type="EMBL" id="OQS04943.1"/>
    </source>
</evidence>
<feature type="repeat" description="WD" evidence="1">
    <location>
        <begin position="1877"/>
        <end position="1910"/>
    </location>
</feature>
<keyword evidence="5" id="KW-1185">Reference proteome</keyword>
<comment type="caution">
    <text evidence="4">The sequence shown here is derived from an EMBL/GenBank/DDBJ whole genome shotgun (WGS) entry which is preliminary data.</text>
</comment>
<dbReference type="SUPFAM" id="SSF50978">
    <property type="entry name" value="WD40 repeat-like"/>
    <property type="match status" value="3"/>
</dbReference>
<keyword evidence="1" id="KW-0853">WD repeat</keyword>
<dbReference type="EMBL" id="JNBS01000525">
    <property type="protein sequence ID" value="OQS04943.1"/>
    <property type="molecule type" value="Genomic_DNA"/>
</dbReference>
<name>A0A1W0A3T2_9STRA</name>
<feature type="domain" description="RAVE complex protein Rav1 C-terminal" evidence="3">
    <location>
        <begin position="892"/>
        <end position="1179"/>
    </location>
</feature>
<dbReference type="PANTHER" id="PTHR13950">
    <property type="entry name" value="RABCONNECTIN-RELATED"/>
    <property type="match status" value="1"/>
</dbReference>
<dbReference type="PROSITE" id="PS50082">
    <property type="entry name" value="WD_REPEATS_2"/>
    <property type="match status" value="1"/>
</dbReference>
<dbReference type="Proteomes" id="UP000243217">
    <property type="component" value="Unassembled WGS sequence"/>
</dbReference>
<proteinExistence type="predicted"/>
<reference evidence="4 5" key="1">
    <citation type="journal article" date="2014" name="Genome Biol. Evol.">
        <title>The secreted proteins of Achlya hypogyna and Thraustotheca clavata identify the ancestral oomycete secretome and reveal gene acquisitions by horizontal gene transfer.</title>
        <authorList>
            <person name="Misner I."/>
            <person name="Blouin N."/>
            <person name="Leonard G."/>
            <person name="Richards T.A."/>
            <person name="Lane C.E."/>
        </authorList>
    </citation>
    <scope>NUCLEOTIDE SEQUENCE [LARGE SCALE GENOMIC DNA]</scope>
    <source>
        <strain evidence="4 5">ATCC 34112</strain>
    </source>
</reference>
<dbReference type="SMART" id="SM00320">
    <property type="entry name" value="WD40"/>
    <property type="match status" value="7"/>
</dbReference>
<dbReference type="InterPro" id="IPR022033">
    <property type="entry name" value="Rav1p_C"/>
</dbReference>
<evidence type="ECO:0000313" key="5">
    <source>
        <dbReference type="Proteomes" id="UP000243217"/>
    </source>
</evidence>
<dbReference type="InterPro" id="IPR001680">
    <property type="entry name" value="WD40_rpt"/>
</dbReference>
<dbReference type="Pfam" id="PF12234">
    <property type="entry name" value="Rav1p_C"/>
    <property type="match status" value="1"/>
</dbReference>
<dbReference type="GO" id="GO:0043291">
    <property type="term" value="C:RAVE complex"/>
    <property type="evidence" value="ECO:0007669"/>
    <property type="project" value="TreeGrafter"/>
</dbReference>
<evidence type="ECO:0000256" key="2">
    <source>
        <dbReference type="SAM" id="MobiDB-lite"/>
    </source>
</evidence>
<dbReference type="InterPro" id="IPR015943">
    <property type="entry name" value="WD40/YVTN_repeat-like_dom_sf"/>
</dbReference>
<organism evidence="4 5">
    <name type="scientific">Thraustotheca clavata</name>
    <dbReference type="NCBI Taxonomy" id="74557"/>
    <lineage>
        <taxon>Eukaryota</taxon>
        <taxon>Sar</taxon>
        <taxon>Stramenopiles</taxon>
        <taxon>Oomycota</taxon>
        <taxon>Saprolegniomycetes</taxon>
        <taxon>Saprolegniales</taxon>
        <taxon>Achlyaceae</taxon>
        <taxon>Thraustotheca</taxon>
    </lineage>
</organism>
<sequence length="1978" mass="220242">MLEEEIICAGGVSLCPSLMALCDGLNYRWMFHACETSVTVIVSRGALIRGGTTDFVKVGSLSPYQMLELPSKPQSIAVHTSSFRLAVACVDGHALLFGPKLLSEPLNDVEMHWECQTTWRIEPEMKAPLAWCQTKEDLILMAGGMQVTMWKVVNDSVAVYAHSSFPLKQEQPANLFAATSNGRYVATVATMHSRLIKIWSMKLWQPGQSTPPCAFLGHAKAIKSIEWIQPAMQRDSATLLTMDKCGEMILWREDHNVTTFAFIRTLSFETSSILSHRSMNMRICGSASFVNAQKLKKVALTDNFNIYLSTSTTLTQEVTPSLDDFYGPTMDQKTVGFFFRPGATADTHEGIAYLLERCGLIIALGEKFIPGNIALKKSTSVYLLFGVLESGDVCFWRLECIALLTSSPRSTLLGMFSGLRKLFSTGALVSMQSYKVSDLGHFDVELHIISHPVGDIHRVQLHIHQVLPGTFEIALVANTEVYPSMGPHALIGSFLLPNANVLGFFDRNRTLYCLKDDDLLKLTHPHFELCYVRFPALNSSVVSCANIVSLEFILAATTDHQLLAICGYDYQNKANVLCIDTTDQTLTHLLVLGNRLVGCTKSDRVYLWTLEQTSVCDKTEVHIEALADTLYCAPWKLESKSYLISVAVPCLVSTWRVVEDDIVPLSSFTAGSGQFRALDQRYDGTIAILIEQLDSSMIYVFAPHDSVPICTWKVDAQTQSIAWYHMTFLLCLSQNCHLTLYDGPNPMWTVDIASVERLSPVRMLCQENKIYFNHGSTLTAAVSAPYKSTILPPIVWSPVLMYQLLRRGAFKALRRFLDALVSSIELFEQTCYVNMHTTSRYTAPRLTWTNIMFNPETGQEDLWTPSTRQSSNSMASKDCAAFLFAPRSVSVPKTNSNASKTDYTNFFTPDRLQLLQLPDNVAFSSLVSMLQLTNEDNLEDIPAMKFALAITWREKEYSGLSAEALLWARLSKMDLMSLPVLQAIKWNWAVFRDLRLPFWVEDLSKLKQKTELVAQFEYAATKNPFEVALFYVLLGKTRLLSGLFRLAKENKIADLLANDFTEDRWRTAAIKNAFVLKSKGRHSLSATFFLLGNKIYEAASMAQSADTTLVLSYLICRLSEPPTGYSESDIGPTTTMFLNNIVLSRAQNYNDIYAETLVGMILSKTKKLPIETLLNLPTNEMTCAFQTTNSFYWKQLNLSLDSACALVRYDMGRRFYDESMMRQAATSRLLAQGLMRSAYRCCSDFLDVCDNEELCTSAKTMLEQTKMATICVQLDHLSTQLILAIEQSLSSNLPITDLIKEFERLRDSLQDDLSTFSDISVDAHMKQEVPLVWVCATHILKKKDISVPLADFAQTIMRQKTPWAAVRAAKVWVLYLQYVYTLDIESDPATIRLASTCIYSAICLALSRCAKLIESCCVVRTVNVLFPQKDLSFVPEDQCLTCFTWRQGRAKSKAYASLRQDLPAIYTILNQFVDLQPKWTSLKTPTQSISCSYFHAFLAVVYHTMAQHANRILSIGESSSELLTNAAEHLSEYWCQWSDQSPKLLRSACTCMNDAGPCIWILLSRELVPAVAQIPPAILDMQISNNQGNSPVVAMECIYKSQVPGESIKSMCFNPEQRSTVVFCNGRFIYRSTAKKPRPTESNDGMSTMCQLQVNSRYSPPPAFLTTGEVEAPKLASPLSPQPDSRSSSYRPIAVVAHPELSLFCSGTSKGTVELWRFDNTSAPLGSFDHHVPTTNPLTQLAAPRKDIHRVRFENSGNILGACDNVGFVYLWNFTASGASACYAHLQCHNRGTRDFTFLNASSCLASVGASTKKNNLCLWDTLMPPQKALICAPACHPLGATAVVFSSRHQLLISGGESGSLSVFDVRRQRMLHSISGAHESAINTLVLHPKGHCVLSGTSTGDIKIWSLPLFRELSAFLTGKAKPAVATFLGDTTSAFVAPTISGITDAFATDDFFYLSNSDGTIQRCHVPITSSFL</sequence>
<protein>
    <recommendedName>
        <fullName evidence="3">RAVE complex protein Rav1 C-terminal domain-containing protein</fullName>
    </recommendedName>
</protein>
<gene>
    <name evidence="4" type="ORF">THRCLA_02860</name>
</gene>
<dbReference type="OrthoDB" id="342131at2759"/>
<dbReference type="InterPro" id="IPR036322">
    <property type="entry name" value="WD40_repeat_dom_sf"/>
</dbReference>
<dbReference type="GO" id="GO:0007035">
    <property type="term" value="P:vacuolar acidification"/>
    <property type="evidence" value="ECO:0007669"/>
    <property type="project" value="TreeGrafter"/>
</dbReference>
<accession>A0A1W0A3T2</accession>